<dbReference type="Gene3D" id="2.40.160.20">
    <property type="match status" value="1"/>
</dbReference>
<reference evidence="13 14" key="1">
    <citation type="submission" date="2016-10" db="EMBL/GenBank/DDBJ databases">
        <authorList>
            <person name="de Groot N.N."/>
        </authorList>
    </citation>
    <scope>NUCLEOTIDE SEQUENCE [LARGE SCALE GENOMIC DNA]</scope>
    <source>
        <strain evidence="13 14">DSM 19033</strain>
    </source>
</reference>
<evidence type="ECO:0000256" key="2">
    <source>
        <dbReference type="ARBA" id="ARBA00022448"/>
    </source>
</evidence>
<dbReference type="STRING" id="425514.SAMN05443550_103196"/>
<evidence type="ECO:0000256" key="11">
    <source>
        <dbReference type="SAM" id="SignalP"/>
    </source>
</evidence>
<keyword evidence="8" id="KW-0998">Cell outer membrane</keyword>
<dbReference type="Gene3D" id="3.30.1330.60">
    <property type="entry name" value="OmpA-like domain"/>
    <property type="match status" value="1"/>
</dbReference>
<keyword evidence="2" id="KW-0813">Transport</keyword>
<dbReference type="Proteomes" id="UP000198850">
    <property type="component" value="Unassembled WGS sequence"/>
</dbReference>
<dbReference type="SUPFAM" id="SSF103647">
    <property type="entry name" value="TSP type-3 repeat"/>
    <property type="match status" value="1"/>
</dbReference>
<evidence type="ECO:0000256" key="10">
    <source>
        <dbReference type="SAM" id="MobiDB-lite"/>
    </source>
</evidence>
<dbReference type="InterPro" id="IPR011250">
    <property type="entry name" value="OMP/PagP_B-barrel"/>
</dbReference>
<protein>
    <submittedName>
        <fullName evidence="13">OmpA-OmpF porin, OOP family</fullName>
    </submittedName>
</protein>
<feature type="signal peptide" evidence="11">
    <location>
        <begin position="1"/>
        <end position="23"/>
    </location>
</feature>
<accession>A0A1H4B3H2</accession>
<dbReference type="InterPro" id="IPR036737">
    <property type="entry name" value="OmpA-like_sf"/>
</dbReference>
<evidence type="ECO:0000313" key="13">
    <source>
        <dbReference type="EMBL" id="SEA42713.1"/>
    </source>
</evidence>
<keyword evidence="7 9" id="KW-0472">Membrane</keyword>
<gene>
    <name evidence="13" type="ORF">SAMN05443550_103196</name>
</gene>
<proteinExistence type="predicted"/>
<keyword evidence="14" id="KW-1185">Reference proteome</keyword>
<dbReference type="GO" id="GO:0006811">
    <property type="term" value="P:monoatomic ion transport"/>
    <property type="evidence" value="ECO:0007669"/>
    <property type="project" value="UniProtKB-KW"/>
</dbReference>
<evidence type="ECO:0000256" key="9">
    <source>
        <dbReference type="PROSITE-ProRule" id="PRU00473"/>
    </source>
</evidence>
<dbReference type="AlphaFoldDB" id="A0A1H4B3H2"/>
<dbReference type="PROSITE" id="PS51123">
    <property type="entry name" value="OMPA_2"/>
    <property type="match status" value="1"/>
</dbReference>
<dbReference type="SUPFAM" id="SSF56925">
    <property type="entry name" value="OMPA-like"/>
    <property type="match status" value="1"/>
</dbReference>
<name>A0A1H4B3H2_9SPHI</name>
<dbReference type="InterPro" id="IPR006665">
    <property type="entry name" value="OmpA-like"/>
</dbReference>
<feature type="region of interest" description="Disordered" evidence="10">
    <location>
        <begin position="410"/>
        <end position="433"/>
    </location>
</feature>
<sequence>MNSKITKSALILSLVGLSTSLFAQDMTSDSTKRFDKKEFRTWSIGLNGGILSHYTPFNGSSNGDFRTPQESWGYGGYIKKQIVPGFGIQADFLAGKVKGFRSNVLPSPSAAQDNSSFETKIDWSAAVSANFTIANLSLNQKRNFLSPYVTAGAGYMSSSANVQNTPAGASTGYNENWFVPVGAGFKLGVSKGVNIDLGYTVSFVKSDNFDGVRSGSNDKFSYAHAGVEIALGKKGTSQLQNYSPIAAIREESAAESAELRRALSTSEQNRLRDQEQYAKDMGDDDMDGVANKFDKCPGTPANTVVDGAGCPLVAPKPVIREKVIITESDRKVVSEAIRDLEFDLGKSTIKATSYNTLNRVAALLVEKNFSLKLAGHTDNTGSMALNLRLSKDRAEAVKSYLVSQGANPSRIEATGYGPNQPIATNKTAEGRQKNRRVEFTLY</sequence>
<dbReference type="PANTHER" id="PTHR30329:SF21">
    <property type="entry name" value="LIPOPROTEIN YIAD-RELATED"/>
    <property type="match status" value="1"/>
</dbReference>
<dbReference type="SUPFAM" id="SSF103088">
    <property type="entry name" value="OmpA-like"/>
    <property type="match status" value="1"/>
</dbReference>
<evidence type="ECO:0000256" key="5">
    <source>
        <dbReference type="ARBA" id="ARBA00023065"/>
    </source>
</evidence>
<dbReference type="PRINTS" id="PR01021">
    <property type="entry name" value="OMPADOMAIN"/>
</dbReference>
<feature type="chain" id="PRO_5011541617" evidence="11">
    <location>
        <begin position="24"/>
        <end position="442"/>
    </location>
</feature>
<keyword evidence="11" id="KW-0732">Signal</keyword>
<evidence type="ECO:0000259" key="12">
    <source>
        <dbReference type="PROSITE" id="PS51123"/>
    </source>
</evidence>
<keyword evidence="5" id="KW-0406">Ion transport</keyword>
<evidence type="ECO:0000256" key="8">
    <source>
        <dbReference type="ARBA" id="ARBA00023237"/>
    </source>
</evidence>
<dbReference type="GO" id="GO:0005509">
    <property type="term" value="F:calcium ion binding"/>
    <property type="evidence" value="ECO:0007669"/>
    <property type="project" value="InterPro"/>
</dbReference>
<dbReference type="GO" id="GO:0009279">
    <property type="term" value="C:cell outer membrane"/>
    <property type="evidence" value="ECO:0007669"/>
    <property type="project" value="UniProtKB-SubCell"/>
</dbReference>
<dbReference type="InterPro" id="IPR028974">
    <property type="entry name" value="TSP_type-3_rpt"/>
</dbReference>
<evidence type="ECO:0000256" key="6">
    <source>
        <dbReference type="ARBA" id="ARBA00023114"/>
    </source>
</evidence>
<dbReference type="GO" id="GO:0046930">
    <property type="term" value="C:pore complex"/>
    <property type="evidence" value="ECO:0007669"/>
    <property type="project" value="UniProtKB-KW"/>
</dbReference>
<dbReference type="OrthoDB" id="1522982at2"/>
<dbReference type="GO" id="GO:0015288">
    <property type="term" value="F:porin activity"/>
    <property type="evidence" value="ECO:0007669"/>
    <property type="project" value="UniProtKB-KW"/>
</dbReference>
<dbReference type="InterPro" id="IPR050330">
    <property type="entry name" value="Bact_OuterMem_StrucFunc"/>
</dbReference>
<evidence type="ECO:0000313" key="14">
    <source>
        <dbReference type="Proteomes" id="UP000198850"/>
    </source>
</evidence>
<dbReference type="Pfam" id="PF00691">
    <property type="entry name" value="OmpA"/>
    <property type="match status" value="1"/>
</dbReference>
<evidence type="ECO:0000256" key="7">
    <source>
        <dbReference type="ARBA" id="ARBA00023136"/>
    </source>
</evidence>
<comment type="subcellular location">
    <subcellularLocation>
        <location evidence="1">Cell outer membrane</location>
        <topology evidence="1">Multi-pass membrane protein</topology>
    </subcellularLocation>
</comment>
<evidence type="ECO:0000256" key="3">
    <source>
        <dbReference type="ARBA" id="ARBA00022452"/>
    </source>
</evidence>
<dbReference type="RefSeq" id="WP_090555840.1">
    <property type="nucleotide sequence ID" value="NZ_FNRA01000003.1"/>
</dbReference>
<keyword evidence="3" id="KW-1134">Transmembrane beta strand</keyword>
<dbReference type="PANTHER" id="PTHR30329">
    <property type="entry name" value="STATOR ELEMENT OF FLAGELLAR MOTOR COMPLEX"/>
    <property type="match status" value="1"/>
</dbReference>
<keyword evidence="6" id="KW-0626">Porin</keyword>
<dbReference type="CDD" id="cd07185">
    <property type="entry name" value="OmpA_C-like"/>
    <property type="match status" value="1"/>
</dbReference>
<feature type="domain" description="OmpA-like" evidence="12">
    <location>
        <begin position="329"/>
        <end position="442"/>
    </location>
</feature>
<organism evidence="13 14">
    <name type="scientific">Pedobacter hartonius</name>
    <dbReference type="NCBI Taxonomy" id="425514"/>
    <lineage>
        <taxon>Bacteria</taxon>
        <taxon>Pseudomonadati</taxon>
        <taxon>Bacteroidota</taxon>
        <taxon>Sphingobacteriia</taxon>
        <taxon>Sphingobacteriales</taxon>
        <taxon>Sphingobacteriaceae</taxon>
        <taxon>Pedobacter</taxon>
    </lineage>
</organism>
<dbReference type="EMBL" id="FNRA01000003">
    <property type="protein sequence ID" value="SEA42713.1"/>
    <property type="molecule type" value="Genomic_DNA"/>
</dbReference>
<evidence type="ECO:0000256" key="1">
    <source>
        <dbReference type="ARBA" id="ARBA00004571"/>
    </source>
</evidence>
<dbReference type="InterPro" id="IPR006664">
    <property type="entry name" value="OMP_bac"/>
</dbReference>
<evidence type="ECO:0000256" key="4">
    <source>
        <dbReference type="ARBA" id="ARBA00022692"/>
    </source>
</evidence>
<keyword evidence="4" id="KW-0812">Transmembrane</keyword>